<reference evidence="3 4" key="1">
    <citation type="submission" date="2020-08" db="EMBL/GenBank/DDBJ databases">
        <title>Sequencing the genomes of 1000 actinobacteria strains.</title>
        <authorList>
            <person name="Klenk H.-P."/>
        </authorList>
    </citation>
    <scope>NUCLEOTIDE SEQUENCE [LARGE SCALE GENOMIC DNA]</scope>
    <source>
        <strain evidence="3 4">DSM 24947</strain>
    </source>
</reference>
<keyword evidence="1 3" id="KW-0238">DNA-binding</keyword>
<dbReference type="InterPro" id="IPR047057">
    <property type="entry name" value="MerR_fam"/>
</dbReference>
<evidence type="ECO:0000259" key="2">
    <source>
        <dbReference type="PROSITE" id="PS50937"/>
    </source>
</evidence>
<sequence length="122" mass="14040">MEEETARIGEVTERTELSSRTLRHYDEIGLVTPSARTEGGFRLYTEADIARILLIRRMKPLGFTLDEMRELLDVVDALAASPDDVDLRKRLDAIRDETAERREKLSRQVAMADEFMEQLSQV</sequence>
<evidence type="ECO:0000256" key="1">
    <source>
        <dbReference type="ARBA" id="ARBA00023125"/>
    </source>
</evidence>
<dbReference type="GO" id="GO:0003700">
    <property type="term" value="F:DNA-binding transcription factor activity"/>
    <property type="evidence" value="ECO:0007669"/>
    <property type="project" value="InterPro"/>
</dbReference>
<dbReference type="AlphaFoldDB" id="A0A7W7BRR6"/>
<feature type="domain" description="HTH merR-type" evidence="2">
    <location>
        <begin position="5"/>
        <end position="74"/>
    </location>
</feature>
<dbReference type="Pfam" id="PF13411">
    <property type="entry name" value="MerR_1"/>
    <property type="match status" value="1"/>
</dbReference>
<evidence type="ECO:0000313" key="4">
    <source>
        <dbReference type="Proteomes" id="UP000573729"/>
    </source>
</evidence>
<comment type="caution">
    <text evidence="3">The sequence shown here is derived from an EMBL/GenBank/DDBJ whole genome shotgun (WGS) entry which is preliminary data.</text>
</comment>
<name>A0A7W7BRR6_9MICO</name>
<evidence type="ECO:0000313" key="3">
    <source>
        <dbReference type="EMBL" id="MBB4666586.1"/>
    </source>
</evidence>
<dbReference type="Gene3D" id="1.10.1660.10">
    <property type="match status" value="1"/>
</dbReference>
<dbReference type="RefSeq" id="WP_184216291.1">
    <property type="nucleotide sequence ID" value="NZ_JACHMD010000001.1"/>
</dbReference>
<dbReference type="SMART" id="SM00422">
    <property type="entry name" value="HTH_MERR"/>
    <property type="match status" value="1"/>
</dbReference>
<protein>
    <submittedName>
        <fullName evidence="3">DNA-binding transcriptional MerR regulator</fullName>
    </submittedName>
</protein>
<gene>
    <name evidence="3" type="ORF">BKA24_001295</name>
</gene>
<dbReference type="PRINTS" id="PR00040">
    <property type="entry name" value="HTHMERR"/>
</dbReference>
<dbReference type="InterPro" id="IPR000551">
    <property type="entry name" value="MerR-type_HTH_dom"/>
</dbReference>
<dbReference type="PANTHER" id="PTHR30204:SF93">
    <property type="entry name" value="HTH MERR-TYPE DOMAIN-CONTAINING PROTEIN"/>
    <property type="match status" value="1"/>
</dbReference>
<dbReference type="Proteomes" id="UP000573729">
    <property type="component" value="Unassembled WGS sequence"/>
</dbReference>
<organism evidence="3 4">
    <name type="scientific">Microbacterium marinum</name>
    <dbReference type="NCBI Taxonomy" id="421115"/>
    <lineage>
        <taxon>Bacteria</taxon>
        <taxon>Bacillati</taxon>
        <taxon>Actinomycetota</taxon>
        <taxon>Actinomycetes</taxon>
        <taxon>Micrococcales</taxon>
        <taxon>Microbacteriaceae</taxon>
        <taxon>Microbacterium</taxon>
    </lineage>
</organism>
<accession>A0A7W7BRR6</accession>
<dbReference type="EMBL" id="JACHMD010000001">
    <property type="protein sequence ID" value="MBB4666586.1"/>
    <property type="molecule type" value="Genomic_DNA"/>
</dbReference>
<dbReference type="SUPFAM" id="SSF46955">
    <property type="entry name" value="Putative DNA-binding domain"/>
    <property type="match status" value="1"/>
</dbReference>
<dbReference type="PROSITE" id="PS50937">
    <property type="entry name" value="HTH_MERR_2"/>
    <property type="match status" value="1"/>
</dbReference>
<dbReference type="PANTHER" id="PTHR30204">
    <property type="entry name" value="REDOX-CYCLING DRUG-SENSING TRANSCRIPTIONAL ACTIVATOR SOXR"/>
    <property type="match status" value="1"/>
</dbReference>
<dbReference type="InterPro" id="IPR009061">
    <property type="entry name" value="DNA-bd_dom_put_sf"/>
</dbReference>
<proteinExistence type="predicted"/>
<dbReference type="GO" id="GO:0003677">
    <property type="term" value="F:DNA binding"/>
    <property type="evidence" value="ECO:0007669"/>
    <property type="project" value="UniProtKB-KW"/>
</dbReference>
<keyword evidence="4" id="KW-1185">Reference proteome</keyword>